<evidence type="ECO:0000256" key="2">
    <source>
        <dbReference type="ARBA" id="ARBA00023015"/>
    </source>
</evidence>
<accession>A0AAV8GV34</accession>
<sequence length="307" mass="35206">MNANLQRQESSEGFASKENPCKLKSSRYKGVVPQHNGRWGAQIYECHRRIWLGTFAGESEAAGVYDIAAQRFRGFGATTNFKKLCKSDPEGATELSFLAAHSKEEIVRMLRHHTYDEELRNSRRKNPLSGNTCWMGNSNRSHVFEFLFNKTVTPSDVGKLNRLVIPKQPAEKHFPINKDDKIPINFQDGNGKVWRFTYSYWGSSQSYVITKGWRLFVKEKGIREGDVVSFWSSSDCSDLKQYMIDIFHRPSRIDRCVPTSIEDHNHDQVPVRLFGVDISRAEATSSSPQFTMNSRIYNNGNLEKKSH</sequence>
<evidence type="ECO:0000259" key="7">
    <source>
        <dbReference type="PROSITE" id="PS51032"/>
    </source>
</evidence>
<dbReference type="GO" id="GO:0003677">
    <property type="term" value="F:DNA binding"/>
    <property type="evidence" value="ECO:0007669"/>
    <property type="project" value="UniProtKB-KW"/>
</dbReference>
<dbReference type="CDD" id="cd00018">
    <property type="entry name" value="AP2"/>
    <property type="match status" value="1"/>
</dbReference>
<dbReference type="InterPro" id="IPR016177">
    <property type="entry name" value="DNA-bd_dom_sf"/>
</dbReference>
<reference evidence="9" key="1">
    <citation type="submission" date="2022-08" db="EMBL/GenBank/DDBJ databases">
        <authorList>
            <person name="Marques A."/>
        </authorList>
    </citation>
    <scope>NUCLEOTIDE SEQUENCE</scope>
    <source>
        <strain evidence="9">RhyPub2mFocal</strain>
        <tissue evidence="9">Leaves</tissue>
    </source>
</reference>
<dbReference type="Gene3D" id="3.30.730.10">
    <property type="entry name" value="AP2/ERF domain"/>
    <property type="match status" value="1"/>
</dbReference>
<feature type="domain" description="AP2/ERF" evidence="7">
    <location>
        <begin position="27"/>
        <end position="82"/>
    </location>
</feature>
<dbReference type="PROSITE" id="PS51032">
    <property type="entry name" value="AP2_ERF"/>
    <property type="match status" value="1"/>
</dbReference>
<dbReference type="Proteomes" id="UP001140206">
    <property type="component" value="Chromosome 1"/>
</dbReference>
<organism evidence="9 10">
    <name type="scientific">Rhynchospora pubera</name>
    <dbReference type="NCBI Taxonomy" id="906938"/>
    <lineage>
        <taxon>Eukaryota</taxon>
        <taxon>Viridiplantae</taxon>
        <taxon>Streptophyta</taxon>
        <taxon>Embryophyta</taxon>
        <taxon>Tracheophyta</taxon>
        <taxon>Spermatophyta</taxon>
        <taxon>Magnoliopsida</taxon>
        <taxon>Liliopsida</taxon>
        <taxon>Poales</taxon>
        <taxon>Cyperaceae</taxon>
        <taxon>Cyperoideae</taxon>
        <taxon>Rhynchosporeae</taxon>
        <taxon>Rhynchospora</taxon>
    </lineage>
</organism>
<evidence type="ECO:0000256" key="3">
    <source>
        <dbReference type="ARBA" id="ARBA00023125"/>
    </source>
</evidence>
<dbReference type="InterPro" id="IPR003340">
    <property type="entry name" value="B3_DNA-bd"/>
</dbReference>
<keyword evidence="10" id="KW-1185">Reference proteome</keyword>
<dbReference type="GO" id="GO:0005634">
    <property type="term" value="C:nucleus"/>
    <property type="evidence" value="ECO:0007669"/>
    <property type="project" value="UniProtKB-SubCell"/>
</dbReference>
<dbReference type="SMART" id="SM00380">
    <property type="entry name" value="AP2"/>
    <property type="match status" value="1"/>
</dbReference>
<evidence type="ECO:0000313" key="9">
    <source>
        <dbReference type="EMBL" id="KAJ4808195.1"/>
    </source>
</evidence>
<evidence type="ECO:0000256" key="5">
    <source>
        <dbReference type="ARBA" id="ARBA00023242"/>
    </source>
</evidence>
<evidence type="ECO:0000313" key="10">
    <source>
        <dbReference type="Proteomes" id="UP001140206"/>
    </source>
</evidence>
<dbReference type="InterPro" id="IPR044800">
    <property type="entry name" value="LEC2-like"/>
</dbReference>
<feature type="domain" description="TF-B3" evidence="6">
    <location>
        <begin position="148"/>
        <end position="250"/>
    </location>
</feature>
<dbReference type="FunFam" id="3.30.730.10:FF:000008">
    <property type="entry name" value="AP2 domain-containing protein RAP2.8"/>
    <property type="match status" value="1"/>
</dbReference>
<keyword evidence="4" id="KW-0804">Transcription</keyword>
<proteinExistence type="predicted"/>
<dbReference type="AlphaFoldDB" id="A0AAV8GV34"/>
<dbReference type="Pfam" id="PF02362">
    <property type="entry name" value="B3"/>
    <property type="match status" value="1"/>
</dbReference>
<dbReference type="PROSITE" id="PS50863">
    <property type="entry name" value="B3"/>
    <property type="match status" value="1"/>
</dbReference>
<dbReference type="EMBL" id="JAMFTS010000001">
    <property type="protein sequence ID" value="KAJ4808195.1"/>
    <property type="molecule type" value="Genomic_DNA"/>
</dbReference>
<dbReference type="Gene3D" id="2.40.330.10">
    <property type="entry name" value="DNA-binding pseudobarrel domain"/>
    <property type="match status" value="1"/>
</dbReference>
<dbReference type="EMBL" id="JAMFTS010000001">
    <property type="protein sequence ID" value="KAJ4808194.1"/>
    <property type="molecule type" value="Genomic_DNA"/>
</dbReference>
<evidence type="ECO:0000259" key="6">
    <source>
        <dbReference type="PROSITE" id="PS50863"/>
    </source>
</evidence>
<comment type="subcellular location">
    <subcellularLocation>
        <location evidence="1">Nucleus</location>
    </subcellularLocation>
</comment>
<evidence type="ECO:0000256" key="1">
    <source>
        <dbReference type="ARBA" id="ARBA00004123"/>
    </source>
</evidence>
<protein>
    <submittedName>
        <fullName evidence="9">AP2/B3 transcription factor family protein</fullName>
    </submittedName>
</protein>
<name>A0AAV8GV34_9POAL</name>
<keyword evidence="5" id="KW-0539">Nucleus</keyword>
<keyword evidence="2" id="KW-0805">Transcription regulation</keyword>
<dbReference type="InterPro" id="IPR036955">
    <property type="entry name" value="AP2/ERF_dom_sf"/>
</dbReference>
<dbReference type="SUPFAM" id="SSF54171">
    <property type="entry name" value="DNA-binding domain"/>
    <property type="match status" value="1"/>
</dbReference>
<dbReference type="GO" id="GO:0003700">
    <property type="term" value="F:DNA-binding transcription factor activity"/>
    <property type="evidence" value="ECO:0007669"/>
    <property type="project" value="InterPro"/>
</dbReference>
<dbReference type="InterPro" id="IPR015300">
    <property type="entry name" value="DNA-bd_pseudobarrel_sf"/>
</dbReference>
<dbReference type="InterPro" id="IPR001471">
    <property type="entry name" value="AP2/ERF_dom"/>
</dbReference>
<evidence type="ECO:0000313" key="8">
    <source>
        <dbReference type="EMBL" id="KAJ4808194.1"/>
    </source>
</evidence>
<dbReference type="PANTHER" id="PTHR31140:SF1">
    <property type="entry name" value="AP2_ERF AND B3 DOMAIN-CONTAINING TRANSCRIPTION REPRESSOR RAV2"/>
    <property type="match status" value="1"/>
</dbReference>
<dbReference type="SMART" id="SM01019">
    <property type="entry name" value="B3"/>
    <property type="match status" value="1"/>
</dbReference>
<dbReference type="SUPFAM" id="SSF101936">
    <property type="entry name" value="DNA-binding pseudobarrel domain"/>
    <property type="match status" value="1"/>
</dbReference>
<dbReference type="PANTHER" id="PTHR31140">
    <property type="entry name" value="B3 DOMAIN-CONTAINING TRANSCRIPTION FACTOR ABI3"/>
    <property type="match status" value="1"/>
</dbReference>
<dbReference type="CDD" id="cd10017">
    <property type="entry name" value="B3_DNA"/>
    <property type="match status" value="1"/>
</dbReference>
<keyword evidence="3" id="KW-0238">DNA-binding</keyword>
<evidence type="ECO:0000256" key="4">
    <source>
        <dbReference type="ARBA" id="ARBA00023163"/>
    </source>
</evidence>
<gene>
    <name evidence="8" type="ORF">LUZ62_020760</name>
    <name evidence="9" type="ORF">LUZ62_020761</name>
</gene>
<comment type="caution">
    <text evidence="9">The sequence shown here is derived from an EMBL/GenBank/DDBJ whole genome shotgun (WGS) entry which is preliminary data.</text>
</comment>